<evidence type="ECO:0008006" key="5">
    <source>
        <dbReference type="Google" id="ProtNLM"/>
    </source>
</evidence>
<comment type="caution">
    <text evidence="3">The sequence shown here is derived from an EMBL/GenBank/DDBJ whole genome shotgun (WGS) entry which is preliminary data.</text>
</comment>
<accession>A0ABR0BP88</accession>
<name>A0ABR0BP88_PURLI</name>
<sequence>METGSPRSSYKTGRNPAVQLPNRLTIPENGNGSPGQQTHKDGAVLKRLRCQKGKCRATDKRASARHTRPTSARKRTACVLTTATRPTGMGKCYTPPAVSLGPEPYMCAAVCCCIGLPESHISDRTCTESTPTQLRALEARASPMLGNGAGFWSCERRLGRELASFMSQSALVGVPVCKPAQEQDAFTRHGSIDWRTGIREIGILPARILPPGNRQSRSRPPTGKPRFGPQVGLARAFGGINAGASALRTDFWAAQLGSRWVLHREAGGDDELIRTHMRPRSKPTGLLAPRYTSGLACHTICLSYKDCADSQGAKLGCPVFPRPSTPQPQSVMALLLRHFFPKNPSFGYEALRAAGYANCGGADIAEVIAICSRIKSGDEDCWLREWRQAADRALANAKTSLSKGNGPGARDAFLRASNYYRTAEFYRREDPFDDDLSKELAGLSTQAFYSAAELMAHATERVSIPYEGTTLAGTLMRPDKSDKPRPTIIVNGGFDSTREELGYAVAAAALDLGFNVLTFDGPGQGETLREQRLYFRADWEKVITPVVDFTVSQPWSDNNKLVILGVSMGGYLVARAAAFEHRAAAIIVNDGVYDFGSAFRNETPAIGKLLIRHGWDGTMNTLIRLYMRWDTGFKWGVLNGKWVFGVGSEVDVLRAVEGYTLEGLVDRITTPMLVLDAPDDHFLKGQPKELFDRLSCEKEFVGLTREEGASAHCHMGSGSRLNQVMFDYLLPRLGLSKSL</sequence>
<dbReference type="PANTHER" id="PTHR22946">
    <property type="entry name" value="DIENELACTONE HYDROLASE DOMAIN-CONTAINING PROTEIN-RELATED"/>
    <property type="match status" value="1"/>
</dbReference>
<feature type="compositionally biased region" description="Polar residues" evidence="2">
    <location>
        <begin position="28"/>
        <end position="37"/>
    </location>
</feature>
<protein>
    <recommendedName>
        <fullName evidence="5">Dipeptidyl aminopeptidase/acylaminoacyl peptidase</fullName>
    </recommendedName>
</protein>
<dbReference type="Proteomes" id="UP001287286">
    <property type="component" value="Unassembled WGS sequence"/>
</dbReference>
<dbReference type="Pfam" id="PF06500">
    <property type="entry name" value="FrsA-like"/>
    <property type="match status" value="1"/>
</dbReference>
<organism evidence="3 4">
    <name type="scientific">Purpureocillium lilacinum</name>
    <name type="common">Paecilomyces lilacinus</name>
    <dbReference type="NCBI Taxonomy" id="33203"/>
    <lineage>
        <taxon>Eukaryota</taxon>
        <taxon>Fungi</taxon>
        <taxon>Dikarya</taxon>
        <taxon>Ascomycota</taxon>
        <taxon>Pezizomycotina</taxon>
        <taxon>Sordariomycetes</taxon>
        <taxon>Hypocreomycetidae</taxon>
        <taxon>Hypocreales</taxon>
        <taxon>Ophiocordycipitaceae</taxon>
        <taxon>Purpureocillium</taxon>
    </lineage>
</organism>
<dbReference type="InterPro" id="IPR010520">
    <property type="entry name" value="FrsA-like"/>
</dbReference>
<evidence type="ECO:0000256" key="1">
    <source>
        <dbReference type="ARBA" id="ARBA00022801"/>
    </source>
</evidence>
<gene>
    <name evidence="3" type="ORF">Purlil1_9797</name>
</gene>
<dbReference type="EMBL" id="JAWRVI010000046">
    <property type="protein sequence ID" value="KAK4085840.1"/>
    <property type="molecule type" value="Genomic_DNA"/>
</dbReference>
<evidence type="ECO:0000256" key="2">
    <source>
        <dbReference type="SAM" id="MobiDB-lite"/>
    </source>
</evidence>
<feature type="region of interest" description="Disordered" evidence="2">
    <location>
        <begin position="1"/>
        <end position="42"/>
    </location>
</feature>
<dbReference type="PANTHER" id="PTHR22946:SF12">
    <property type="entry name" value="CONIDIAL PIGMENT BIOSYNTHESIS PROTEIN AYG1 (AFU_ORTHOLOGUE AFUA_2G17550)"/>
    <property type="match status" value="1"/>
</dbReference>
<keyword evidence="4" id="KW-1185">Reference proteome</keyword>
<proteinExistence type="predicted"/>
<evidence type="ECO:0000313" key="4">
    <source>
        <dbReference type="Proteomes" id="UP001287286"/>
    </source>
</evidence>
<dbReference type="SUPFAM" id="SSF53474">
    <property type="entry name" value="alpha/beta-Hydrolases"/>
    <property type="match status" value="1"/>
</dbReference>
<dbReference type="Gene3D" id="1.20.1440.110">
    <property type="entry name" value="acylaminoacyl peptidase"/>
    <property type="match status" value="1"/>
</dbReference>
<feature type="region of interest" description="Disordered" evidence="2">
    <location>
        <begin position="209"/>
        <end position="228"/>
    </location>
</feature>
<dbReference type="InterPro" id="IPR029058">
    <property type="entry name" value="AB_hydrolase_fold"/>
</dbReference>
<dbReference type="InterPro" id="IPR050261">
    <property type="entry name" value="FrsA_esterase"/>
</dbReference>
<reference evidence="3 4" key="1">
    <citation type="journal article" date="2024" name="Microbiol. Resour. Announc.">
        <title>Genome annotations for the ascomycete fungi Trichoderma harzianum, Trichoderma aggressivum, and Purpureocillium lilacinum.</title>
        <authorList>
            <person name="Beijen E.P.W."/>
            <person name="Ohm R.A."/>
        </authorList>
    </citation>
    <scope>NUCLEOTIDE SEQUENCE [LARGE SCALE GENOMIC DNA]</scope>
    <source>
        <strain evidence="3 4">CBS 150709</strain>
    </source>
</reference>
<dbReference type="Gene3D" id="3.40.50.1820">
    <property type="entry name" value="alpha/beta hydrolase"/>
    <property type="match status" value="1"/>
</dbReference>
<feature type="compositionally biased region" description="Polar residues" evidence="2">
    <location>
        <begin position="1"/>
        <end position="12"/>
    </location>
</feature>
<keyword evidence="1" id="KW-0378">Hydrolase</keyword>
<evidence type="ECO:0000313" key="3">
    <source>
        <dbReference type="EMBL" id="KAK4085840.1"/>
    </source>
</evidence>